<comment type="caution">
    <text evidence="5">The sequence shown here is derived from an EMBL/GenBank/DDBJ whole genome shotgun (WGS) entry which is preliminary data.</text>
</comment>
<dbReference type="EMBL" id="JAULJE010000005">
    <property type="protein sequence ID" value="KAK1342720.1"/>
    <property type="molecule type" value="Genomic_DNA"/>
</dbReference>
<accession>A0AA40LR84</accession>
<sequence length="71" mass="8454">MRYHEMYTGEKPYECKQCEKTYSHPRSFKFSKALIVERNHSNARNMDAEKGDPRHVWPPPHQAPADFDQSF</sequence>
<feature type="region of interest" description="Disordered" evidence="4">
    <location>
        <begin position="40"/>
        <end position="71"/>
    </location>
</feature>
<evidence type="ECO:0000256" key="1">
    <source>
        <dbReference type="ARBA" id="ARBA00022723"/>
    </source>
</evidence>
<keyword evidence="3" id="KW-0862">Zinc</keyword>
<keyword evidence="6" id="KW-1185">Reference proteome</keyword>
<evidence type="ECO:0000313" key="6">
    <source>
        <dbReference type="Proteomes" id="UP001177744"/>
    </source>
</evidence>
<dbReference type="SUPFAM" id="SSF57667">
    <property type="entry name" value="beta-beta-alpha zinc fingers"/>
    <property type="match status" value="1"/>
</dbReference>
<reference evidence="5" key="1">
    <citation type="submission" date="2023-06" db="EMBL/GenBank/DDBJ databases">
        <title>Reference genome for the Northern bat (Eptesicus nilssonii), a most northern bat species.</title>
        <authorList>
            <person name="Laine V.N."/>
            <person name="Pulliainen A.T."/>
            <person name="Lilley T.M."/>
        </authorList>
    </citation>
    <scope>NUCLEOTIDE SEQUENCE</scope>
    <source>
        <strain evidence="5">BLF_Eptnil</strain>
        <tissue evidence="5">Kidney</tissue>
    </source>
</reference>
<feature type="compositionally biased region" description="Basic and acidic residues" evidence="4">
    <location>
        <begin position="40"/>
        <end position="55"/>
    </location>
</feature>
<name>A0AA40LR84_CNENI</name>
<dbReference type="AlphaFoldDB" id="A0AA40LR84"/>
<keyword evidence="2" id="KW-0863">Zinc-finger</keyword>
<dbReference type="Proteomes" id="UP001177744">
    <property type="component" value="Unassembled WGS sequence"/>
</dbReference>
<evidence type="ECO:0000256" key="4">
    <source>
        <dbReference type="SAM" id="MobiDB-lite"/>
    </source>
</evidence>
<organism evidence="5 6">
    <name type="scientific">Cnephaeus nilssonii</name>
    <name type="common">Northern bat</name>
    <name type="synonym">Eptesicus nilssonii</name>
    <dbReference type="NCBI Taxonomy" id="3371016"/>
    <lineage>
        <taxon>Eukaryota</taxon>
        <taxon>Metazoa</taxon>
        <taxon>Chordata</taxon>
        <taxon>Craniata</taxon>
        <taxon>Vertebrata</taxon>
        <taxon>Euteleostomi</taxon>
        <taxon>Mammalia</taxon>
        <taxon>Eutheria</taxon>
        <taxon>Laurasiatheria</taxon>
        <taxon>Chiroptera</taxon>
        <taxon>Yangochiroptera</taxon>
        <taxon>Vespertilionidae</taxon>
        <taxon>Cnephaeus</taxon>
    </lineage>
</organism>
<gene>
    <name evidence="5" type="ORF">QTO34_015486</name>
</gene>
<protein>
    <submittedName>
        <fullName evidence="5">Uncharacterized protein</fullName>
    </submittedName>
</protein>
<dbReference type="InterPro" id="IPR036236">
    <property type="entry name" value="Znf_C2H2_sf"/>
</dbReference>
<dbReference type="Gene3D" id="3.30.160.60">
    <property type="entry name" value="Classic Zinc Finger"/>
    <property type="match status" value="1"/>
</dbReference>
<evidence type="ECO:0000256" key="2">
    <source>
        <dbReference type="ARBA" id="ARBA00022771"/>
    </source>
</evidence>
<dbReference type="FunFam" id="3.30.160.60:FF:000446">
    <property type="entry name" value="Zinc finger protein"/>
    <property type="match status" value="1"/>
</dbReference>
<evidence type="ECO:0000256" key="3">
    <source>
        <dbReference type="ARBA" id="ARBA00022833"/>
    </source>
</evidence>
<proteinExistence type="predicted"/>
<dbReference type="GO" id="GO:0008270">
    <property type="term" value="F:zinc ion binding"/>
    <property type="evidence" value="ECO:0007669"/>
    <property type="project" value="UniProtKB-KW"/>
</dbReference>
<keyword evidence="1" id="KW-0479">Metal-binding</keyword>
<evidence type="ECO:0000313" key="5">
    <source>
        <dbReference type="EMBL" id="KAK1342720.1"/>
    </source>
</evidence>